<sequence length="586" mass="67738">MGVADLIKKFDTTSSEKVDIKIFQPDQVSALAKSGLKIDHADSADVRTSPKKPKAVGLATATRQVVVSERSSFSPKRSAQVESVSEEEPVEENKIEEDKVEEEKVEEEPVEEEPVEEEKVEEEPVEEEKAEESVEEEKAEEDKVEEEKAEESVEEEKVEEEPVEEEKVEEPVEEEKVEEPVEEEPVEEPVEEEKVEEPVEEEKVEEHTEETTEQPVAEDNEADAEDVADSASENIPAETGSNLRQEKEEQQEQKEEEEQQKEVSESLQLSDSMSEYLASTKDMPKPPLDTRLGRDDPFVFGTRFIPEDDEEAIWNHNSWDHFQFNQEDIDNAKAKIELQKEVQDKEKYLGETAYKHWDNFYSQHKENFFKDRKWLAIEFPILNEVIEPEYGPVKVLEVGCGVGNTFNCILKDNKNPDLKIHASDYSYTAIDLIKQSDFYQEEHEKGTIVADRWDITDSKLPVEEGTVDVIIMIFVFSALEPQQWKAAIDNAAKLLKKGGKILFRDYGRYDLAQVRFKGEKILSPNFYIRGDGTRVYFFTDEEIEEIFTGNDQFDKVKIGIDRRLLVNRKKKIKMYRQWIQAVFEKK</sequence>
<comment type="caution">
    <text evidence="6">The sequence shown here is derived from an EMBL/GenBank/DDBJ whole genome shotgun (WGS) entry which is preliminary data.</text>
</comment>
<evidence type="ECO:0000256" key="2">
    <source>
        <dbReference type="ARBA" id="ARBA00022603"/>
    </source>
</evidence>
<keyword evidence="7" id="KW-1185">Reference proteome</keyword>
<name>A0A1E5RIG2_HANUV</name>
<proteinExistence type="inferred from homology"/>
<evidence type="ECO:0000259" key="5">
    <source>
        <dbReference type="Pfam" id="PF08242"/>
    </source>
</evidence>
<dbReference type="VEuPathDB" id="FungiDB:AWRI3580_g3010"/>
<dbReference type="CDD" id="cd02440">
    <property type="entry name" value="AdoMet_MTases"/>
    <property type="match status" value="1"/>
</dbReference>
<dbReference type="OrthoDB" id="417697at2759"/>
<dbReference type="SUPFAM" id="SSF53335">
    <property type="entry name" value="S-adenosyl-L-methionine-dependent methyltransferases"/>
    <property type="match status" value="1"/>
</dbReference>
<organism evidence="6 7">
    <name type="scientific">Hanseniaspora uvarum</name>
    <name type="common">Yeast</name>
    <name type="synonym">Kloeckera apiculata</name>
    <dbReference type="NCBI Taxonomy" id="29833"/>
    <lineage>
        <taxon>Eukaryota</taxon>
        <taxon>Fungi</taxon>
        <taxon>Dikarya</taxon>
        <taxon>Ascomycota</taxon>
        <taxon>Saccharomycotina</taxon>
        <taxon>Saccharomycetes</taxon>
        <taxon>Saccharomycodales</taxon>
        <taxon>Saccharomycodaceae</taxon>
        <taxon>Hanseniaspora</taxon>
    </lineage>
</organism>
<evidence type="ECO:0000313" key="7">
    <source>
        <dbReference type="Proteomes" id="UP000095358"/>
    </source>
</evidence>
<dbReference type="EMBL" id="LPNN01000005">
    <property type="protein sequence ID" value="OEJ86709.1"/>
    <property type="molecule type" value="Genomic_DNA"/>
</dbReference>
<dbReference type="STRING" id="29833.A0A1E5RIG2"/>
<protein>
    <submittedName>
        <fullName evidence="6">tRNA(Thr) (Cytosine(32)-N(3))-methyltransferase</fullName>
    </submittedName>
</protein>
<feature type="region of interest" description="Disordered" evidence="4">
    <location>
        <begin position="41"/>
        <end position="270"/>
    </location>
</feature>
<dbReference type="PANTHER" id="PTHR22809:SF11">
    <property type="entry name" value="TRNA N(3)-METHYLCYTIDINE METHYLTRANSFERASE METTL2"/>
    <property type="match status" value="1"/>
</dbReference>
<dbReference type="Gene3D" id="3.40.50.150">
    <property type="entry name" value="Vaccinia Virus protein VP39"/>
    <property type="match status" value="1"/>
</dbReference>
<feature type="domain" description="Methyltransferase type 12" evidence="5">
    <location>
        <begin position="396"/>
        <end position="501"/>
    </location>
</feature>
<evidence type="ECO:0000313" key="6">
    <source>
        <dbReference type="EMBL" id="OEJ86709.1"/>
    </source>
</evidence>
<dbReference type="InterPro" id="IPR029063">
    <property type="entry name" value="SAM-dependent_MTases_sf"/>
</dbReference>
<keyword evidence="3 6" id="KW-0808">Transferase</keyword>
<dbReference type="AlphaFoldDB" id="A0A1E5RIG2"/>
<dbReference type="InterPro" id="IPR026113">
    <property type="entry name" value="METTL2/6/8-like"/>
</dbReference>
<comment type="similarity">
    <text evidence="1">Belongs to the methyltransferase superfamily. METL family.</text>
</comment>
<feature type="compositionally biased region" description="Acidic residues" evidence="4">
    <location>
        <begin position="211"/>
        <end position="228"/>
    </location>
</feature>
<reference evidence="7" key="1">
    <citation type="journal article" date="2016" name="Genome Announc.">
        <title>Genome sequences of three species of Hanseniaspora isolated from spontaneous wine fermentations.</title>
        <authorList>
            <person name="Sternes P.R."/>
            <person name="Lee D."/>
            <person name="Kutyna D.R."/>
            <person name="Borneman A.R."/>
        </authorList>
    </citation>
    <scope>NUCLEOTIDE SEQUENCE [LARGE SCALE GENOMIC DNA]</scope>
    <source>
        <strain evidence="7">AWRI3580</strain>
    </source>
</reference>
<dbReference type="PANTHER" id="PTHR22809">
    <property type="entry name" value="METHYLTRANSFERASE-RELATED"/>
    <property type="match status" value="1"/>
</dbReference>
<evidence type="ECO:0000256" key="3">
    <source>
        <dbReference type="ARBA" id="ARBA00022679"/>
    </source>
</evidence>
<feature type="compositionally biased region" description="Acidic residues" evidence="4">
    <location>
        <begin position="98"/>
        <end position="203"/>
    </location>
</feature>
<keyword evidence="2 6" id="KW-0489">Methyltransferase</keyword>
<accession>A0A1E5RIG2</accession>
<dbReference type="GO" id="GO:0052735">
    <property type="term" value="F:tRNA (cytidine-3-)-methyltransferase activity"/>
    <property type="evidence" value="ECO:0007669"/>
    <property type="project" value="TreeGrafter"/>
</dbReference>
<dbReference type="Proteomes" id="UP000095358">
    <property type="component" value="Unassembled WGS sequence"/>
</dbReference>
<gene>
    <name evidence="6" type="ORF">AWRI3580_g3010</name>
</gene>
<evidence type="ECO:0000256" key="1">
    <source>
        <dbReference type="ARBA" id="ARBA00009725"/>
    </source>
</evidence>
<evidence type="ECO:0000256" key="4">
    <source>
        <dbReference type="SAM" id="MobiDB-lite"/>
    </source>
</evidence>
<feature type="compositionally biased region" description="Basic and acidic residues" evidence="4">
    <location>
        <begin position="244"/>
        <end position="253"/>
    </location>
</feature>
<feature type="compositionally biased region" description="Polar residues" evidence="4">
    <location>
        <begin position="61"/>
        <end position="77"/>
    </location>
</feature>
<dbReference type="InterPro" id="IPR013217">
    <property type="entry name" value="Methyltransf_12"/>
</dbReference>
<dbReference type="Pfam" id="PF08242">
    <property type="entry name" value="Methyltransf_12"/>
    <property type="match status" value="1"/>
</dbReference>
<dbReference type="GO" id="GO:0032259">
    <property type="term" value="P:methylation"/>
    <property type="evidence" value="ECO:0007669"/>
    <property type="project" value="UniProtKB-KW"/>
</dbReference>